<name>A0A7I8DEU1_9FIRM</name>
<dbReference type="KEGG" id="acht:bsdcttw_00940"/>
<evidence type="ECO:0000313" key="1">
    <source>
        <dbReference type="EMBL" id="BCJ97053.1"/>
    </source>
</evidence>
<gene>
    <name evidence="1" type="ORF">bsdcttw_00940</name>
</gene>
<dbReference type="Pfam" id="PF20293">
    <property type="entry name" value="MC6"/>
    <property type="match status" value="1"/>
</dbReference>
<dbReference type="InterPro" id="IPR046897">
    <property type="entry name" value="ABC-3C_MC6"/>
</dbReference>
<dbReference type="AlphaFoldDB" id="A0A7I8DEU1"/>
<dbReference type="RefSeq" id="WP_185257520.1">
    <property type="nucleotide sequence ID" value="NZ_AP023368.1"/>
</dbReference>
<dbReference type="EMBL" id="AP023368">
    <property type="protein sequence ID" value="BCJ97053.1"/>
    <property type="molecule type" value="Genomic_DNA"/>
</dbReference>
<dbReference type="Proteomes" id="UP000515703">
    <property type="component" value="Chromosome"/>
</dbReference>
<sequence>MIINYDSEPKNSLLYTAAIIIDYFKSTKNKIEFERLYNYCADKQMENALFYLSIDWLYLIEVIKEITDDGEVILW</sequence>
<evidence type="ECO:0000313" key="2">
    <source>
        <dbReference type="Proteomes" id="UP000515703"/>
    </source>
</evidence>
<organism evidence="1 2">
    <name type="scientific">Anaerocolumna chitinilytica</name>
    <dbReference type="NCBI Taxonomy" id="1727145"/>
    <lineage>
        <taxon>Bacteria</taxon>
        <taxon>Bacillati</taxon>
        <taxon>Bacillota</taxon>
        <taxon>Clostridia</taxon>
        <taxon>Lachnospirales</taxon>
        <taxon>Lachnospiraceae</taxon>
        <taxon>Anaerocolumna</taxon>
    </lineage>
</organism>
<protein>
    <submittedName>
        <fullName evidence="1">Uncharacterized protein</fullName>
    </submittedName>
</protein>
<proteinExistence type="predicted"/>
<reference evidence="1 2" key="2">
    <citation type="submission" date="2020-08" db="EMBL/GenBank/DDBJ databases">
        <authorList>
            <person name="Ueki A."/>
            <person name="Tonouchi A."/>
        </authorList>
    </citation>
    <scope>NUCLEOTIDE SEQUENCE [LARGE SCALE GENOMIC DNA]</scope>
    <source>
        <strain evidence="1 2">CTTW</strain>
    </source>
</reference>
<reference evidence="1 2" key="1">
    <citation type="submission" date="2020-08" db="EMBL/GenBank/DDBJ databases">
        <title>Draft genome sequencing of an Anaerocolumna strain isolated from anoxic soil subjected to BSD treatment.</title>
        <authorList>
            <person name="Uek A."/>
            <person name="Tonouchi A."/>
        </authorList>
    </citation>
    <scope>NUCLEOTIDE SEQUENCE [LARGE SCALE GENOMIC DNA]</scope>
    <source>
        <strain evidence="1 2">CTTW</strain>
    </source>
</reference>
<keyword evidence="2" id="KW-1185">Reference proteome</keyword>
<accession>A0A7I8DEU1</accession>